<keyword evidence="9" id="KW-1185">Reference proteome</keyword>
<evidence type="ECO:0000256" key="1">
    <source>
        <dbReference type="ARBA" id="ARBA00004141"/>
    </source>
</evidence>
<evidence type="ECO:0000256" key="2">
    <source>
        <dbReference type="ARBA" id="ARBA00006840"/>
    </source>
</evidence>
<dbReference type="InterPro" id="IPR000301">
    <property type="entry name" value="Tetraspanin_animals"/>
</dbReference>
<dbReference type="Pfam" id="PF00335">
    <property type="entry name" value="Tetraspanin"/>
    <property type="match status" value="1"/>
</dbReference>
<comment type="similarity">
    <text evidence="2 7">Belongs to the tetraspanin (TM4SF) family.</text>
</comment>
<dbReference type="Gene3D" id="1.10.1450.10">
    <property type="entry name" value="Tetraspanin"/>
    <property type="match status" value="1"/>
</dbReference>
<evidence type="ECO:0000313" key="9">
    <source>
        <dbReference type="Proteomes" id="UP000005408"/>
    </source>
</evidence>
<dbReference type="PANTHER" id="PTHR19282:SF456">
    <property type="entry name" value="CD63 MOLECULE"/>
    <property type="match status" value="1"/>
</dbReference>
<feature type="transmembrane region" description="Helical" evidence="7">
    <location>
        <begin position="20"/>
        <end position="44"/>
    </location>
</feature>
<name>A0A8W8JU96_MAGGI</name>
<proteinExistence type="inferred from homology"/>
<protein>
    <recommendedName>
        <fullName evidence="7">Tetraspanin</fullName>
    </recommendedName>
</protein>
<dbReference type="SUPFAM" id="SSF48652">
    <property type="entry name" value="Tetraspanin"/>
    <property type="match status" value="1"/>
</dbReference>
<dbReference type="AlphaFoldDB" id="A0A8W8JU96"/>
<dbReference type="GO" id="GO:0005886">
    <property type="term" value="C:plasma membrane"/>
    <property type="evidence" value="ECO:0007669"/>
    <property type="project" value="TreeGrafter"/>
</dbReference>
<organism evidence="8 9">
    <name type="scientific">Magallana gigas</name>
    <name type="common">Pacific oyster</name>
    <name type="synonym">Crassostrea gigas</name>
    <dbReference type="NCBI Taxonomy" id="29159"/>
    <lineage>
        <taxon>Eukaryota</taxon>
        <taxon>Metazoa</taxon>
        <taxon>Spiralia</taxon>
        <taxon>Lophotrochozoa</taxon>
        <taxon>Mollusca</taxon>
        <taxon>Bivalvia</taxon>
        <taxon>Autobranchia</taxon>
        <taxon>Pteriomorphia</taxon>
        <taxon>Ostreida</taxon>
        <taxon>Ostreoidea</taxon>
        <taxon>Ostreidae</taxon>
        <taxon>Magallana</taxon>
    </lineage>
</organism>
<feature type="transmembrane region" description="Helical" evidence="7">
    <location>
        <begin position="251"/>
        <end position="274"/>
    </location>
</feature>
<accession>A0A8W8JU96</accession>
<dbReference type="PANTHER" id="PTHR19282">
    <property type="entry name" value="TETRASPANIN"/>
    <property type="match status" value="1"/>
</dbReference>
<keyword evidence="5 7" id="KW-0472">Membrane</keyword>
<keyword evidence="4 7" id="KW-1133">Transmembrane helix</keyword>
<evidence type="ECO:0000256" key="6">
    <source>
        <dbReference type="PIRSR" id="PIRSR002419-1"/>
    </source>
</evidence>
<comment type="subcellular location">
    <subcellularLocation>
        <location evidence="1 7">Membrane</location>
        <topology evidence="1 7">Multi-pass membrane protein</topology>
    </subcellularLocation>
</comment>
<evidence type="ECO:0000256" key="3">
    <source>
        <dbReference type="ARBA" id="ARBA00022692"/>
    </source>
</evidence>
<evidence type="ECO:0000313" key="8">
    <source>
        <dbReference type="EnsemblMetazoa" id="G20350.2:cds"/>
    </source>
</evidence>
<dbReference type="InterPro" id="IPR018499">
    <property type="entry name" value="Tetraspanin/Peripherin"/>
</dbReference>
<dbReference type="Proteomes" id="UP000005408">
    <property type="component" value="Unassembled WGS sequence"/>
</dbReference>
<feature type="transmembrane region" description="Helical" evidence="7">
    <location>
        <begin position="64"/>
        <end position="97"/>
    </location>
</feature>
<sequence>MGSDQDGTFDPFKQFGIFGIAFLIINAVLLFMGLGLVTVGAQALNELSKINSENIKPLLELDSVQAVVMVTAVSIILIVIGILLTLGAFGLGIAGAYFKTKFILLQYAIFVLILLLMKIVVIALWFTMKNEVETDMQDKMVTILHSYYLDDGTTSSYPISNAWNYLFLTLGCCGVNPVLSTTNDFDGTSWCTTSGSCQATVSQIPKTCCLNINKNNYTSAPSACHASVNSGTYNTKGCYAALKEKLLYHSLSIIVLALTTTFIEVKALSLVFLIRGKNRQQCLTLCRNMCVSPSVGVAPDKSR</sequence>
<dbReference type="PIRSF" id="PIRSF002419">
    <property type="entry name" value="Tetraspanin"/>
    <property type="match status" value="1"/>
</dbReference>
<keyword evidence="3 7" id="KW-0812">Transmembrane</keyword>
<dbReference type="EnsemblMetazoa" id="G20350.2">
    <property type="protein sequence ID" value="G20350.2:cds"/>
    <property type="gene ID" value="G20350"/>
</dbReference>
<evidence type="ECO:0000256" key="5">
    <source>
        <dbReference type="ARBA" id="ARBA00023136"/>
    </source>
</evidence>
<dbReference type="InterPro" id="IPR008952">
    <property type="entry name" value="Tetraspanin_EC2_sf"/>
</dbReference>
<feature type="transmembrane region" description="Helical" evidence="7">
    <location>
        <begin position="104"/>
        <end position="126"/>
    </location>
</feature>
<reference evidence="8" key="1">
    <citation type="submission" date="2022-08" db="UniProtKB">
        <authorList>
            <consortium name="EnsemblMetazoa"/>
        </authorList>
    </citation>
    <scope>IDENTIFICATION</scope>
    <source>
        <strain evidence="8">05x7-T-G4-1.051#20</strain>
    </source>
</reference>
<feature type="disulfide bond" evidence="6">
    <location>
        <begin position="173"/>
        <end position="197"/>
    </location>
</feature>
<keyword evidence="6" id="KW-1015">Disulfide bond</keyword>
<evidence type="ECO:0000256" key="7">
    <source>
        <dbReference type="RuleBase" id="RU361218"/>
    </source>
</evidence>
<evidence type="ECO:0000256" key="4">
    <source>
        <dbReference type="ARBA" id="ARBA00022989"/>
    </source>
</evidence>